<dbReference type="Pfam" id="PF00787">
    <property type="entry name" value="PX"/>
    <property type="match status" value="1"/>
</dbReference>
<dbReference type="InterPro" id="IPR001683">
    <property type="entry name" value="PX_dom"/>
</dbReference>
<evidence type="ECO:0000256" key="1">
    <source>
        <dbReference type="ARBA" id="ARBA00004184"/>
    </source>
</evidence>
<dbReference type="InterPro" id="IPR027267">
    <property type="entry name" value="AH/BAR_dom_sf"/>
</dbReference>
<dbReference type="AlphaFoldDB" id="R4WPZ9"/>
<name>R4WPZ9_RIPPE</name>
<sequence length="320" mass="36938">MLEQLDRYSRPFVMNRMSMLHTFMQRVSSHPVFSCSPVLKTFLTAKAAEFSMQSKGGPGLLDRLSGSIQSLTGSIQSLTGSNPRHVHLYPEFEAVKTYVNNLTQKLSSLLSVSSRINKERTELACELENAKRALNIWSYNEPELSPAICGVRKALETVSTLQRIRLLHTFHPLLENSLEEYLNYVEAVKEALSRRDTIQYNYEDSIEERNRKRGEMIEQEAAEDLGRLWKGSNKDLTLKLKNEVLVLDRVVEENHDKVEIANESMRADLERWNLEKRSELKEILNRVADQHTVYYEESLHAWEKALQTLKTINNPEEVSQ</sequence>
<dbReference type="Gene3D" id="1.20.1270.60">
    <property type="entry name" value="Arfaptin homology (AH) domain/BAR domain"/>
    <property type="match status" value="1"/>
</dbReference>
<evidence type="ECO:0000259" key="9">
    <source>
        <dbReference type="Pfam" id="PF09325"/>
    </source>
</evidence>
<keyword evidence="6" id="KW-0446">Lipid-binding</keyword>
<comment type="similarity">
    <text evidence="3">Belongs to the sorting nexin family.</text>
</comment>
<dbReference type="Gene3D" id="3.30.1520.10">
    <property type="entry name" value="Phox-like domain"/>
    <property type="match status" value="1"/>
</dbReference>
<protein>
    <submittedName>
        <fullName evidence="10">Unkown protein</fullName>
    </submittedName>
</protein>
<reference evidence="10" key="1">
    <citation type="journal article" date="2013" name="PLoS ONE">
        <title>Gene expression in gut symbiotic organ of stinkbug affected by extracellular bacterial symbiont.</title>
        <authorList>
            <person name="Futahashi R."/>
            <person name="Tanaka K."/>
            <person name="Tanahashi M."/>
            <person name="Nikoh N."/>
            <person name="Kikuchi Y."/>
            <person name="Lee B.L."/>
            <person name="Fukatsu T."/>
        </authorList>
    </citation>
    <scope>NUCLEOTIDE SEQUENCE</scope>
    <source>
        <tissue evidence="10">Midgut</tissue>
    </source>
</reference>
<dbReference type="GO" id="GO:0032456">
    <property type="term" value="P:endocytic recycling"/>
    <property type="evidence" value="ECO:0007669"/>
    <property type="project" value="TreeGrafter"/>
</dbReference>
<dbReference type="GO" id="GO:0000422">
    <property type="term" value="P:autophagy of mitochondrion"/>
    <property type="evidence" value="ECO:0007669"/>
    <property type="project" value="TreeGrafter"/>
</dbReference>
<evidence type="ECO:0000259" key="8">
    <source>
        <dbReference type="Pfam" id="PF00787"/>
    </source>
</evidence>
<dbReference type="GO" id="GO:0034727">
    <property type="term" value="P:piecemeal microautophagy of the nucleus"/>
    <property type="evidence" value="ECO:0007669"/>
    <property type="project" value="TreeGrafter"/>
</dbReference>
<dbReference type="GO" id="GO:0015031">
    <property type="term" value="P:protein transport"/>
    <property type="evidence" value="ECO:0007669"/>
    <property type="project" value="TreeGrafter"/>
</dbReference>
<dbReference type="InterPro" id="IPR015404">
    <property type="entry name" value="Vps5_C"/>
</dbReference>
<keyword evidence="4" id="KW-0813">Transport</keyword>
<dbReference type="PANTHER" id="PTHR45949">
    <property type="entry name" value="SORTING NEXIN-4"/>
    <property type="match status" value="1"/>
</dbReference>
<dbReference type="GO" id="GO:0005769">
    <property type="term" value="C:early endosome"/>
    <property type="evidence" value="ECO:0007669"/>
    <property type="project" value="TreeGrafter"/>
</dbReference>
<evidence type="ECO:0000256" key="6">
    <source>
        <dbReference type="ARBA" id="ARBA00023121"/>
    </source>
</evidence>
<evidence type="ECO:0000256" key="3">
    <source>
        <dbReference type="ARBA" id="ARBA00010883"/>
    </source>
</evidence>
<evidence type="ECO:0000256" key="5">
    <source>
        <dbReference type="ARBA" id="ARBA00022490"/>
    </source>
</evidence>
<dbReference type="SUPFAM" id="SSF64268">
    <property type="entry name" value="PX domain"/>
    <property type="match status" value="1"/>
</dbReference>
<dbReference type="SUPFAM" id="SSF103657">
    <property type="entry name" value="BAR/IMD domain-like"/>
    <property type="match status" value="1"/>
</dbReference>
<keyword evidence="7" id="KW-0472">Membrane</keyword>
<feature type="domain" description="Sorting nexin/Vps5-like C-terminal" evidence="9">
    <location>
        <begin position="92"/>
        <end position="307"/>
    </location>
</feature>
<accession>R4WPZ9</accession>
<proteinExistence type="evidence at transcript level"/>
<dbReference type="GO" id="GO:0000407">
    <property type="term" value="C:phagophore assembly site"/>
    <property type="evidence" value="ECO:0007669"/>
    <property type="project" value="TreeGrafter"/>
</dbReference>
<evidence type="ECO:0000256" key="7">
    <source>
        <dbReference type="ARBA" id="ARBA00023136"/>
    </source>
</evidence>
<feature type="domain" description="PX" evidence="8">
    <location>
        <begin position="5"/>
        <end position="45"/>
    </location>
</feature>
<dbReference type="PANTHER" id="PTHR45949:SF2">
    <property type="entry name" value="SORTING NEXIN-4"/>
    <property type="match status" value="1"/>
</dbReference>
<comment type="subcellular location">
    <subcellularLocation>
        <location evidence="2">Cytoplasm</location>
    </subcellularLocation>
    <subcellularLocation>
        <location evidence="1">Endomembrane system</location>
        <topology evidence="1">Peripheral membrane protein</topology>
    </subcellularLocation>
</comment>
<dbReference type="GO" id="GO:0061709">
    <property type="term" value="P:reticulophagy"/>
    <property type="evidence" value="ECO:0007669"/>
    <property type="project" value="TreeGrafter"/>
</dbReference>
<dbReference type="EMBL" id="AK417761">
    <property type="protein sequence ID" value="BAN20976.1"/>
    <property type="molecule type" value="mRNA"/>
</dbReference>
<dbReference type="Pfam" id="PF09325">
    <property type="entry name" value="Vps5"/>
    <property type="match status" value="1"/>
</dbReference>
<dbReference type="GO" id="GO:0035091">
    <property type="term" value="F:phosphatidylinositol binding"/>
    <property type="evidence" value="ECO:0007669"/>
    <property type="project" value="InterPro"/>
</dbReference>
<organism evidence="10">
    <name type="scientific">Riptortus pedestris</name>
    <name type="common">Bean bug</name>
    <dbReference type="NCBI Taxonomy" id="329032"/>
    <lineage>
        <taxon>Eukaryota</taxon>
        <taxon>Metazoa</taxon>
        <taxon>Ecdysozoa</taxon>
        <taxon>Arthropoda</taxon>
        <taxon>Hexapoda</taxon>
        <taxon>Insecta</taxon>
        <taxon>Pterygota</taxon>
        <taxon>Neoptera</taxon>
        <taxon>Paraneoptera</taxon>
        <taxon>Hemiptera</taxon>
        <taxon>Heteroptera</taxon>
        <taxon>Panheteroptera</taxon>
        <taxon>Pentatomomorpha</taxon>
        <taxon>Coreoidea</taxon>
        <taxon>Alydidae</taxon>
        <taxon>Riptortus</taxon>
    </lineage>
</organism>
<dbReference type="InterPro" id="IPR036871">
    <property type="entry name" value="PX_dom_sf"/>
</dbReference>
<evidence type="ECO:0000313" key="10">
    <source>
        <dbReference type="EMBL" id="BAN20976.1"/>
    </source>
</evidence>
<keyword evidence="5" id="KW-0963">Cytoplasm</keyword>
<evidence type="ECO:0000256" key="4">
    <source>
        <dbReference type="ARBA" id="ARBA00022448"/>
    </source>
</evidence>
<evidence type="ECO:0000256" key="2">
    <source>
        <dbReference type="ARBA" id="ARBA00004496"/>
    </source>
</evidence>